<feature type="transmembrane region" description="Helical" evidence="6">
    <location>
        <begin position="473"/>
        <end position="493"/>
    </location>
</feature>
<dbReference type="PANTHER" id="PTHR30619">
    <property type="entry name" value="DNA INTERNALIZATION/COMPETENCE PROTEIN COMEC/REC2"/>
    <property type="match status" value="1"/>
</dbReference>
<evidence type="ECO:0000313" key="9">
    <source>
        <dbReference type="EMBL" id="SHI06566.1"/>
    </source>
</evidence>
<evidence type="ECO:0000259" key="8">
    <source>
        <dbReference type="SMART" id="SM00849"/>
    </source>
</evidence>
<organism evidence="9 10">
    <name type="scientific">Desulfofustis glycolicus DSM 9705</name>
    <dbReference type="NCBI Taxonomy" id="1121409"/>
    <lineage>
        <taxon>Bacteria</taxon>
        <taxon>Pseudomonadati</taxon>
        <taxon>Thermodesulfobacteriota</taxon>
        <taxon>Desulfobulbia</taxon>
        <taxon>Desulfobulbales</taxon>
        <taxon>Desulfocapsaceae</taxon>
        <taxon>Desulfofustis</taxon>
    </lineage>
</organism>
<dbReference type="Pfam" id="PF13567">
    <property type="entry name" value="DUF4131"/>
    <property type="match status" value="1"/>
</dbReference>
<evidence type="ECO:0000256" key="1">
    <source>
        <dbReference type="ARBA" id="ARBA00004651"/>
    </source>
</evidence>
<keyword evidence="2" id="KW-1003">Cell membrane</keyword>
<evidence type="ECO:0000256" key="4">
    <source>
        <dbReference type="ARBA" id="ARBA00022989"/>
    </source>
</evidence>
<dbReference type="InterPro" id="IPR004797">
    <property type="entry name" value="Competence_ComEC/Rec2"/>
</dbReference>
<dbReference type="InterPro" id="IPR052159">
    <property type="entry name" value="Competence_DNA_uptake"/>
</dbReference>
<keyword evidence="3 6" id="KW-0812">Transmembrane</keyword>
<dbReference type="NCBIfam" id="TIGR00361">
    <property type="entry name" value="ComEC_Rec2"/>
    <property type="match status" value="1"/>
</dbReference>
<keyword evidence="7" id="KW-0732">Signal</keyword>
<keyword evidence="5 6" id="KW-0472">Membrane</keyword>
<dbReference type="InterPro" id="IPR036866">
    <property type="entry name" value="RibonucZ/Hydroxyglut_hydro"/>
</dbReference>
<evidence type="ECO:0000256" key="5">
    <source>
        <dbReference type="ARBA" id="ARBA00023136"/>
    </source>
</evidence>
<name>A0A1M5Y3N0_9BACT</name>
<dbReference type="AlphaFoldDB" id="A0A1M5Y3N0"/>
<dbReference type="GO" id="GO:0005886">
    <property type="term" value="C:plasma membrane"/>
    <property type="evidence" value="ECO:0007669"/>
    <property type="project" value="UniProtKB-SubCell"/>
</dbReference>
<feature type="transmembrane region" description="Helical" evidence="6">
    <location>
        <begin position="262"/>
        <end position="288"/>
    </location>
</feature>
<feature type="transmembrane region" description="Helical" evidence="6">
    <location>
        <begin position="370"/>
        <end position="389"/>
    </location>
</feature>
<dbReference type="InterPro" id="IPR004477">
    <property type="entry name" value="ComEC_N"/>
</dbReference>
<dbReference type="Pfam" id="PF00753">
    <property type="entry name" value="Lactamase_B"/>
    <property type="match status" value="1"/>
</dbReference>
<sequence>MKALLKTCNANLLLCLTLLLAAGIASRNALAAVPLAMPLALLATLALTAWLTRRETIAIVLLCCCFFLLGSLRGNQHETRSVIPASIRTLAEAEADVVIVGRLAALVADNGLVSKALIDAYHFKETSTELLQPTRVRLLLRLKDSWPESILPGDTLAVRARLRLPSVGSIPGGFDYSRYLVRQGVAAIGSVTSPLLIAPILTEPAADGHQWRYRIERIRASIGAHLHALLDQPAAGLYRALLIGDRSTIAADLTESFKGSGVAHILAISGMHLGLLGFFIFQAISWLLRRSEYLILRLDIKKISMLLCLPPLLFYTLLAGAQPPVVRSFIMALFIVVALATDRLKSPLTTLAGAGLAVLFYDPLSLEDASFQLSFSAVAAIMLLVPQLLQRLGAPARESSVIGRLLWWLLGAVAVTIAATIGTMPFLLYHFNRISTVSIAANLIIEPLVCLWAMVFGFLALPLQVVSLPAADLLLHIGSWALVAAVAAARFFSSIPFSSLWLPSPTPWIMALYFTFLVIWLAPPPGTLGRRRPLLGLLFCCCLLGLFWPLTPLANSFREQDRITILDVGHGNGVLIELCDGRNVLIDGGSRNSPDFDCGAALIAPYLWHRGIARLDDIIISHADADHYNGIPALLDRFAVDRLWLPYLDAGKPGYAELCRMAGQREVAIMFPDSGTFIENQGYRFIAVGTATGAPAVRRWVDTDNATEDDNGLVVLLQTPRLSMLFPGDIGTVREQELLTAREPIRAQLMLASHHGSVTSNSPVFLAAVAPSHLIVSSGDRAGALFPSQSLRSFAQQNDTTLLTTVDHGTIVIAATTDGYRVQAFKNGQWTFSGSGQDGAITPR</sequence>
<feature type="transmembrane region" description="Helical" evidence="6">
    <location>
        <begin position="505"/>
        <end position="522"/>
    </location>
</feature>
<keyword evidence="4 6" id="KW-1133">Transmembrane helix</keyword>
<dbReference type="STRING" id="1121409.SAMN02745124_03606"/>
<dbReference type="Gene3D" id="3.60.15.10">
    <property type="entry name" value="Ribonuclease Z/Hydroxyacylglutathione hydrolase-like"/>
    <property type="match status" value="1"/>
</dbReference>
<feature type="transmembrane region" description="Helical" evidence="6">
    <location>
        <begin position="324"/>
        <end position="341"/>
    </location>
</feature>
<feature type="domain" description="Metallo-beta-lactamase" evidence="8">
    <location>
        <begin position="570"/>
        <end position="773"/>
    </location>
</feature>
<protein>
    <submittedName>
        <fullName evidence="9">Competence protein ComEC</fullName>
    </submittedName>
</protein>
<evidence type="ECO:0000256" key="6">
    <source>
        <dbReference type="SAM" id="Phobius"/>
    </source>
</evidence>
<proteinExistence type="predicted"/>
<dbReference type="InterPro" id="IPR025405">
    <property type="entry name" value="DUF4131"/>
</dbReference>
<dbReference type="SMART" id="SM00849">
    <property type="entry name" value="Lactamase_B"/>
    <property type="match status" value="1"/>
</dbReference>
<dbReference type="OrthoDB" id="9790149at2"/>
<evidence type="ECO:0000256" key="7">
    <source>
        <dbReference type="SAM" id="SignalP"/>
    </source>
</evidence>
<feature type="transmembrane region" description="Helical" evidence="6">
    <location>
        <begin position="439"/>
        <end position="461"/>
    </location>
</feature>
<keyword evidence="10" id="KW-1185">Reference proteome</keyword>
<accession>A0A1M5Y3N0</accession>
<dbReference type="SUPFAM" id="SSF56281">
    <property type="entry name" value="Metallo-hydrolase/oxidoreductase"/>
    <property type="match status" value="1"/>
</dbReference>
<evidence type="ECO:0000256" key="3">
    <source>
        <dbReference type="ARBA" id="ARBA00022692"/>
    </source>
</evidence>
<dbReference type="CDD" id="cd07731">
    <property type="entry name" value="ComA-like_MBL-fold"/>
    <property type="match status" value="1"/>
</dbReference>
<dbReference type="InterPro" id="IPR035681">
    <property type="entry name" value="ComA-like_MBL"/>
</dbReference>
<evidence type="ECO:0000256" key="2">
    <source>
        <dbReference type="ARBA" id="ARBA00022475"/>
    </source>
</evidence>
<dbReference type="NCBIfam" id="TIGR00360">
    <property type="entry name" value="ComEC_N-term"/>
    <property type="match status" value="1"/>
</dbReference>
<feature type="signal peptide" evidence="7">
    <location>
        <begin position="1"/>
        <end position="31"/>
    </location>
</feature>
<gene>
    <name evidence="9" type="ORF">SAMN02745124_03606</name>
</gene>
<feature type="transmembrane region" description="Helical" evidence="6">
    <location>
        <begin position="401"/>
        <end position="427"/>
    </location>
</feature>
<dbReference type="InterPro" id="IPR001279">
    <property type="entry name" value="Metallo-B-lactamas"/>
</dbReference>
<dbReference type="Proteomes" id="UP000184139">
    <property type="component" value="Unassembled WGS sequence"/>
</dbReference>
<dbReference type="GO" id="GO:0030420">
    <property type="term" value="P:establishment of competence for transformation"/>
    <property type="evidence" value="ECO:0007669"/>
    <property type="project" value="InterPro"/>
</dbReference>
<evidence type="ECO:0000313" key="10">
    <source>
        <dbReference type="Proteomes" id="UP000184139"/>
    </source>
</evidence>
<feature type="transmembrane region" description="Helical" evidence="6">
    <location>
        <begin position="534"/>
        <end position="551"/>
    </location>
</feature>
<feature type="transmembrane region" description="Helical" evidence="6">
    <location>
        <begin position="348"/>
        <end position="364"/>
    </location>
</feature>
<dbReference type="Pfam" id="PF03772">
    <property type="entry name" value="Competence"/>
    <property type="match status" value="1"/>
</dbReference>
<dbReference type="EMBL" id="FQXS01000027">
    <property type="protein sequence ID" value="SHI06566.1"/>
    <property type="molecule type" value="Genomic_DNA"/>
</dbReference>
<dbReference type="PANTHER" id="PTHR30619:SF1">
    <property type="entry name" value="RECOMBINATION PROTEIN 2"/>
    <property type="match status" value="1"/>
</dbReference>
<reference evidence="9 10" key="1">
    <citation type="submission" date="2016-11" db="EMBL/GenBank/DDBJ databases">
        <authorList>
            <person name="Jaros S."/>
            <person name="Januszkiewicz K."/>
            <person name="Wedrychowicz H."/>
        </authorList>
    </citation>
    <scope>NUCLEOTIDE SEQUENCE [LARGE SCALE GENOMIC DNA]</scope>
    <source>
        <strain evidence="9 10">DSM 9705</strain>
    </source>
</reference>
<dbReference type="RefSeq" id="WP_073378246.1">
    <property type="nucleotide sequence ID" value="NZ_FQXS01000027.1"/>
</dbReference>
<feature type="chain" id="PRO_5012093210" evidence="7">
    <location>
        <begin position="32"/>
        <end position="844"/>
    </location>
</feature>
<comment type="subcellular location">
    <subcellularLocation>
        <location evidence="1">Cell membrane</location>
        <topology evidence="1">Multi-pass membrane protein</topology>
    </subcellularLocation>
</comment>